<sequence>MNMKKNVIQTLISLTVIIGICSCTTSPKKTTQKEEATGKWVKYENNPVLGGGDLGTVFDICVLKDSDSYKMYSSWRPQKSIALSTSKDGKNWSAPQIVLPPVEGSSWEADMNRPVVVYKDGLYHMWYTGQNDGKSWIGYAISKDGYNFERQSKEPVLSAEQPWEKVAVMCPHVIWDKHENIFKMWYSGGEQYEPDAIGYATSKDGLHWTKWDKNPIFKADPAQSWEQHKVTACQVIERENDYLMFYIGFYDINFAQIGMARSKDGINDWERYSENPIISPTEGGWDASATYKPFAIQEKDCWMLWYNGRNEHLEQIGLAIYDNHDLNF</sequence>
<dbReference type="RefSeq" id="WP_005797745.1">
    <property type="nucleotide sequence ID" value="NZ_JGDM01000078.1"/>
</dbReference>
<accession>A0A015YA86</accession>
<dbReference type="AlphaFoldDB" id="A0A015YA86"/>
<dbReference type="InterPro" id="IPR023296">
    <property type="entry name" value="Glyco_hydro_beta-prop_sf"/>
</dbReference>
<evidence type="ECO:0000313" key="1">
    <source>
        <dbReference type="EMBL" id="EXZ43400.1"/>
    </source>
</evidence>
<dbReference type="SUPFAM" id="SSF75005">
    <property type="entry name" value="Arabinanase/levansucrase/invertase"/>
    <property type="match status" value="1"/>
</dbReference>
<protein>
    <recommendedName>
        <fullName evidence="3">Glycosyl hydrolase family 32 N-terminal domain-containing protein</fullName>
    </recommendedName>
</protein>
<evidence type="ECO:0008006" key="3">
    <source>
        <dbReference type="Google" id="ProtNLM"/>
    </source>
</evidence>
<dbReference type="PANTHER" id="PTHR35279">
    <property type="match status" value="1"/>
</dbReference>
<reference evidence="1 2" key="1">
    <citation type="submission" date="2014-02" db="EMBL/GenBank/DDBJ databases">
        <authorList>
            <person name="Sears C."/>
            <person name="Carroll K."/>
            <person name="Sack B.R."/>
            <person name="Qadri F."/>
            <person name="Myers L.L."/>
            <person name="Chung G.-T."/>
            <person name="Escheverria P."/>
            <person name="Fraser C.M."/>
            <person name="Sadzewicz L."/>
            <person name="Shefchek K.A."/>
            <person name="Tallon L."/>
            <person name="Das S.P."/>
            <person name="Daugherty S."/>
            <person name="Mongodin E.F."/>
        </authorList>
    </citation>
    <scope>NUCLEOTIDE SEQUENCE [LARGE SCALE GENOMIC DNA]</scope>
    <source>
        <strain evidence="1 2">2-F-2 #4</strain>
    </source>
</reference>
<name>A0A015YA86_BACFG</name>
<dbReference type="PROSITE" id="PS51257">
    <property type="entry name" value="PROKAR_LIPOPROTEIN"/>
    <property type="match status" value="1"/>
</dbReference>
<dbReference type="PANTHER" id="PTHR35279:SF1">
    <property type="entry name" value="ARABINANASE_LEVANSUCRASE_INVERTASE"/>
    <property type="match status" value="1"/>
</dbReference>
<dbReference type="PATRIC" id="fig|1339280.3.peg.3292"/>
<organism evidence="1 2">
    <name type="scientific">Bacteroides fragilis str. 2-F-2 #4</name>
    <dbReference type="NCBI Taxonomy" id="1339280"/>
    <lineage>
        <taxon>Bacteria</taxon>
        <taxon>Pseudomonadati</taxon>
        <taxon>Bacteroidota</taxon>
        <taxon>Bacteroidia</taxon>
        <taxon>Bacteroidales</taxon>
        <taxon>Bacteroidaceae</taxon>
        <taxon>Bacteroides</taxon>
    </lineage>
</organism>
<evidence type="ECO:0000313" key="2">
    <source>
        <dbReference type="Proteomes" id="UP000022272"/>
    </source>
</evidence>
<gene>
    <name evidence="1" type="ORF">M076_3443</name>
</gene>
<proteinExistence type="predicted"/>
<dbReference type="Proteomes" id="UP000022272">
    <property type="component" value="Unassembled WGS sequence"/>
</dbReference>
<dbReference type="EMBL" id="JGDM01000078">
    <property type="protein sequence ID" value="EXZ43400.1"/>
    <property type="molecule type" value="Genomic_DNA"/>
</dbReference>
<dbReference type="Gene3D" id="2.115.10.20">
    <property type="entry name" value="Glycosyl hydrolase domain, family 43"/>
    <property type="match status" value="3"/>
</dbReference>
<comment type="caution">
    <text evidence="1">The sequence shown here is derived from an EMBL/GenBank/DDBJ whole genome shotgun (WGS) entry which is preliminary data.</text>
</comment>